<evidence type="ECO:0000256" key="3">
    <source>
        <dbReference type="ARBA" id="ARBA00022801"/>
    </source>
</evidence>
<sequence length="407" mass="45721">MGRVIFSVHQINEYVRGLLGRDPILQDVWVRGEISNLKIHSSGHIYFTLKDEQDRIRCVLFRQNQRDMAFIPSDGMRVLVRGQVSLYCKDGQYQIYVMGIEKDGIGKLYLAFEALKQRLKAEGLFDAQHKKPIPPFPRKIAVITSPTGAAVRDIIKVVRRRCPCVDILVVPVLVQGSAAPAQIEAALDYVNTRDDIDTIILGRGGGSLEELWAFNEEVVARAIWRSRIPVISAVGHETDFTIADFVADLRAPTPSAAAEMAVPMLQHLQEMLAGLNVRLMEAMRNMLLHKRKGLEHLQSSYVFRYPDRIMQQRKQQLDQAYTRLCAAFNDILSNKRERLSRLAAALDALSPLAVLGRGYAVVTLRPSERVVYSVTSLKQGDGITVHFKDGRADCRVEKIEGGVYGVR</sequence>
<evidence type="ECO:0000256" key="6">
    <source>
        <dbReference type="RuleBase" id="RU004355"/>
    </source>
</evidence>
<dbReference type="GO" id="GO:0003676">
    <property type="term" value="F:nucleic acid binding"/>
    <property type="evidence" value="ECO:0007669"/>
    <property type="project" value="InterPro"/>
</dbReference>
<dbReference type="Proteomes" id="UP000198577">
    <property type="component" value="Unassembled WGS sequence"/>
</dbReference>
<gene>
    <name evidence="5" type="primary">xseA</name>
    <name evidence="9" type="ORF">SAMN05444406_10673</name>
</gene>
<evidence type="ECO:0000259" key="7">
    <source>
        <dbReference type="Pfam" id="PF02601"/>
    </source>
</evidence>
<dbReference type="EC" id="3.1.11.6" evidence="5"/>
<dbReference type="InterPro" id="IPR020579">
    <property type="entry name" value="Exonuc_VII_lsu_C"/>
</dbReference>
<comment type="similarity">
    <text evidence="5 6">Belongs to the XseA family.</text>
</comment>
<keyword evidence="10" id="KW-1185">Reference proteome</keyword>
<dbReference type="HAMAP" id="MF_00378">
    <property type="entry name" value="Exonuc_7_L"/>
    <property type="match status" value="1"/>
</dbReference>
<dbReference type="GO" id="GO:0005737">
    <property type="term" value="C:cytoplasm"/>
    <property type="evidence" value="ECO:0007669"/>
    <property type="project" value="UniProtKB-SubCell"/>
</dbReference>
<evidence type="ECO:0000313" key="10">
    <source>
        <dbReference type="Proteomes" id="UP000198577"/>
    </source>
</evidence>
<evidence type="ECO:0000256" key="4">
    <source>
        <dbReference type="ARBA" id="ARBA00022839"/>
    </source>
</evidence>
<comment type="subcellular location">
    <subcellularLocation>
        <location evidence="5 6">Cytoplasm</location>
    </subcellularLocation>
</comment>
<reference evidence="9 10" key="1">
    <citation type="submission" date="2016-10" db="EMBL/GenBank/DDBJ databases">
        <authorList>
            <person name="de Groot N.N."/>
        </authorList>
    </citation>
    <scope>NUCLEOTIDE SEQUENCE [LARGE SCALE GENOMIC DNA]</scope>
    <source>
        <strain evidence="9 10">DSM 20678</strain>
    </source>
</reference>
<feature type="domain" description="Exonuclease VII large subunit C-terminal" evidence="7">
    <location>
        <begin position="124"/>
        <end position="342"/>
    </location>
</feature>
<proteinExistence type="inferred from homology"/>
<dbReference type="RefSeq" id="WP_092282084.1">
    <property type="nucleotide sequence ID" value="NZ_FOXR01000006.1"/>
</dbReference>
<dbReference type="EMBL" id="FOXR01000006">
    <property type="protein sequence ID" value="SFP91368.1"/>
    <property type="molecule type" value="Genomic_DNA"/>
</dbReference>
<dbReference type="PANTHER" id="PTHR30008:SF0">
    <property type="entry name" value="EXODEOXYRIBONUCLEASE 7 LARGE SUBUNIT"/>
    <property type="match status" value="1"/>
</dbReference>
<dbReference type="Pfam" id="PF02601">
    <property type="entry name" value="Exonuc_VII_L"/>
    <property type="match status" value="1"/>
</dbReference>
<dbReference type="AlphaFoldDB" id="A0A1I5U810"/>
<feature type="domain" description="OB-fold nucleic acid binding" evidence="8">
    <location>
        <begin position="6"/>
        <end position="100"/>
    </location>
</feature>
<keyword evidence="1 5" id="KW-0963">Cytoplasm</keyword>
<organism evidence="9 10">
    <name type="scientific">Caldicoprobacter faecalis</name>
    <dbReference type="NCBI Taxonomy" id="937334"/>
    <lineage>
        <taxon>Bacteria</taxon>
        <taxon>Bacillati</taxon>
        <taxon>Bacillota</taxon>
        <taxon>Clostridia</taxon>
        <taxon>Caldicoprobacterales</taxon>
        <taxon>Caldicoprobacteraceae</taxon>
        <taxon>Caldicoprobacter</taxon>
    </lineage>
</organism>
<comment type="subunit">
    <text evidence="5">Heterooligomer composed of large and small subunits.</text>
</comment>
<evidence type="ECO:0000259" key="8">
    <source>
        <dbReference type="Pfam" id="PF13742"/>
    </source>
</evidence>
<comment type="function">
    <text evidence="5">Bidirectionally degrades single-stranded DNA into large acid-insoluble oligonucleotides, which are then degraded further into small acid-soluble oligonucleotides.</text>
</comment>
<evidence type="ECO:0000256" key="2">
    <source>
        <dbReference type="ARBA" id="ARBA00022722"/>
    </source>
</evidence>
<evidence type="ECO:0000313" key="9">
    <source>
        <dbReference type="EMBL" id="SFP91368.1"/>
    </source>
</evidence>
<evidence type="ECO:0000256" key="1">
    <source>
        <dbReference type="ARBA" id="ARBA00022490"/>
    </source>
</evidence>
<dbReference type="CDD" id="cd04489">
    <property type="entry name" value="ExoVII_LU_OBF"/>
    <property type="match status" value="1"/>
</dbReference>
<dbReference type="OrthoDB" id="9802795at2"/>
<evidence type="ECO:0000256" key="5">
    <source>
        <dbReference type="HAMAP-Rule" id="MF_00378"/>
    </source>
</evidence>
<dbReference type="InterPro" id="IPR003753">
    <property type="entry name" value="Exonuc_VII_L"/>
</dbReference>
<keyword evidence="4 5" id="KW-0269">Exonuclease</keyword>
<keyword evidence="3 5" id="KW-0378">Hydrolase</keyword>
<keyword evidence="2 5" id="KW-0540">Nuclease</keyword>
<dbReference type="GO" id="GO:0006308">
    <property type="term" value="P:DNA catabolic process"/>
    <property type="evidence" value="ECO:0007669"/>
    <property type="project" value="UniProtKB-UniRule"/>
</dbReference>
<accession>A0A1I5U810</accession>
<dbReference type="Pfam" id="PF13742">
    <property type="entry name" value="tRNA_anti_2"/>
    <property type="match status" value="1"/>
</dbReference>
<dbReference type="NCBIfam" id="TIGR00237">
    <property type="entry name" value="xseA"/>
    <property type="match status" value="1"/>
</dbReference>
<dbReference type="STRING" id="937334.SAMN05444406_10673"/>
<dbReference type="GO" id="GO:0009318">
    <property type="term" value="C:exodeoxyribonuclease VII complex"/>
    <property type="evidence" value="ECO:0007669"/>
    <property type="project" value="UniProtKB-UniRule"/>
</dbReference>
<dbReference type="GO" id="GO:0008855">
    <property type="term" value="F:exodeoxyribonuclease VII activity"/>
    <property type="evidence" value="ECO:0007669"/>
    <property type="project" value="UniProtKB-UniRule"/>
</dbReference>
<name>A0A1I5U810_9FIRM</name>
<dbReference type="PANTHER" id="PTHR30008">
    <property type="entry name" value="EXODEOXYRIBONUCLEASE 7 LARGE SUBUNIT"/>
    <property type="match status" value="1"/>
</dbReference>
<protein>
    <recommendedName>
        <fullName evidence="5">Exodeoxyribonuclease 7 large subunit</fullName>
        <ecNumber evidence="5">3.1.11.6</ecNumber>
    </recommendedName>
    <alternativeName>
        <fullName evidence="5">Exodeoxyribonuclease VII large subunit</fullName>
        <shortName evidence="5">Exonuclease VII large subunit</shortName>
    </alternativeName>
</protein>
<dbReference type="Gene3D" id="2.40.50.1010">
    <property type="match status" value="1"/>
</dbReference>
<comment type="catalytic activity">
    <reaction evidence="5 6">
        <text>Exonucleolytic cleavage in either 5'- to 3'- or 3'- to 5'-direction to yield nucleoside 5'-phosphates.</text>
        <dbReference type="EC" id="3.1.11.6"/>
    </reaction>
</comment>
<dbReference type="InterPro" id="IPR025824">
    <property type="entry name" value="OB-fold_nuc-bd_dom"/>
</dbReference>